<dbReference type="GO" id="GO:0015658">
    <property type="term" value="F:branched-chain amino acid transmembrane transporter activity"/>
    <property type="evidence" value="ECO:0007669"/>
    <property type="project" value="InterPro"/>
</dbReference>
<evidence type="ECO:0000256" key="1">
    <source>
        <dbReference type="ARBA" id="ARBA00004651"/>
    </source>
</evidence>
<dbReference type="InterPro" id="IPR001851">
    <property type="entry name" value="ABC_transp_permease"/>
</dbReference>
<feature type="transmembrane region" description="Helical" evidence="7">
    <location>
        <begin position="81"/>
        <end position="101"/>
    </location>
</feature>
<dbReference type="Pfam" id="PF02653">
    <property type="entry name" value="BPD_transp_2"/>
    <property type="match status" value="1"/>
</dbReference>
<feature type="transmembrane region" description="Helical" evidence="7">
    <location>
        <begin position="56"/>
        <end position="75"/>
    </location>
</feature>
<feature type="transmembrane region" description="Helical" evidence="7">
    <location>
        <begin position="206"/>
        <end position="226"/>
    </location>
</feature>
<dbReference type="GO" id="GO:0005886">
    <property type="term" value="C:plasma membrane"/>
    <property type="evidence" value="ECO:0007669"/>
    <property type="project" value="UniProtKB-SubCell"/>
</dbReference>
<dbReference type="Proteomes" id="UP000278222">
    <property type="component" value="Unassembled WGS sequence"/>
</dbReference>
<keyword evidence="5 7" id="KW-0472">Membrane</keyword>
<dbReference type="OrthoDB" id="9804361at2"/>
<sequence length="335" mass="35543">MALFGRRNVLLVLLVAAVLAPQFVNTYHLFVANLILVYVLLSIGLNILVGYAGQLAFANAAMFGIGAYGTGLLQVHFGWPFWLAFPTGAVIATSVGLAISLPALRLSGLYLALSSLAFAQFTQWVFLHWESVTFGAGGFKTPTVSFAPLPVSKPIGLYYLSLILAVALFLLAQNLVRSRLGRAFVAVRDGEVAAQSLGIDLLRYKALAFGISGFYAGIAGGIYSAMLNFVSPEGYDLFQMVLHKAMIVVGGLGSIAGSVLGAGAIVGLLEALREVKGIQEIAFGAILVIFILFMPGGLIAFLKTRVPGWEEPLHRRGRGDAPTVSTTPATKVVRP</sequence>
<evidence type="ECO:0000256" key="3">
    <source>
        <dbReference type="ARBA" id="ARBA00022692"/>
    </source>
</evidence>
<comment type="subcellular location">
    <subcellularLocation>
        <location evidence="1">Cell membrane</location>
        <topology evidence="1">Multi-pass membrane protein</topology>
    </subcellularLocation>
</comment>
<evidence type="ECO:0000256" key="4">
    <source>
        <dbReference type="ARBA" id="ARBA00022989"/>
    </source>
</evidence>
<dbReference type="AlphaFoldDB" id="A0A3N1KPB7"/>
<proteinExistence type="predicted"/>
<feature type="transmembrane region" description="Helical" evidence="7">
    <location>
        <begin position="281"/>
        <end position="302"/>
    </location>
</feature>
<feature type="transmembrane region" description="Helical" evidence="7">
    <location>
        <begin position="7"/>
        <end position="24"/>
    </location>
</feature>
<evidence type="ECO:0000256" key="7">
    <source>
        <dbReference type="SAM" id="Phobius"/>
    </source>
</evidence>
<dbReference type="CDD" id="cd06581">
    <property type="entry name" value="TM_PBP1_LivM_like"/>
    <property type="match status" value="1"/>
</dbReference>
<comment type="caution">
    <text evidence="8">The sequence shown here is derived from an EMBL/GenBank/DDBJ whole genome shotgun (WGS) entry which is preliminary data.</text>
</comment>
<keyword evidence="3 7" id="KW-0812">Transmembrane</keyword>
<evidence type="ECO:0000313" key="8">
    <source>
        <dbReference type="EMBL" id="ROP83573.1"/>
    </source>
</evidence>
<dbReference type="InterPro" id="IPR043428">
    <property type="entry name" value="LivM-like"/>
</dbReference>
<feature type="transmembrane region" description="Helical" evidence="7">
    <location>
        <begin position="30"/>
        <end position="49"/>
    </location>
</feature>
<dbReference type="PANTHER" id="PTHR30482:SF20">
    <property type="entry name" value="HIGH-AFFINITY BRANCHED-CHAIN AMINO ACID TRANSPORT SYSTEM PERMEASE PROTEIN LIVM"/>
    <property type="match status" value="1"/>
</dbReference>
<accession>A0A3N1KPB7</accession>
<evidence type="ECO:0000256" key="5">
    <source>
        <dbReference type="ARBA" id="ARBA00023136"/>
    </source>
</evidence>
<protein>
    <submittedName>
        <fullName evidence="8">Amino acid/amide ABC transporter membrane protein 2 (HAAT family)</fullName>
    </submittedName>
</protein>
<organism evidence="8 9">
    <name type="scientific">Stella humosa</name>
    <dbReference type="NCBI Taxonomy" id="94"/>
    <lineage>
        <taxon>Bacteria</taxon>
        <taxon>Pseudomonadati</taxon>
        <taxon>Pseudomonadota</taxon>
        <taxon>Alphaproteobacteria</taxon>
        <taxon>Rhodospirillales</taxon>
        <taxon>Stellaceae</taxon>
        <taxon>Stella</taxon>
    </lineage>
</organism>
<keyword evidence="9" id="KW-1185">Reference proteome</keyword>
<keyword evidence="2" id="KW-1003">Cell membrane</keyword>
<keyword evidence="4 7" id="KW-1133">Transmembrane helix</keyword>
<feature type="transmembrane region" description="Helical" evidence="7">
    <location>
        <begin position="155"/>
        <end position="172"/>
    </location>
</feature>
<dbReference type="EMBL" id="RJKX01000016">
    <property type="protein sequence ID" value="ROP83573.1"/>
    <property type="molecule type" value="Genomic_DNA"/>
</dbReference>
<dbReference type="RefSeq" id="WP_123693255.1">
    <property type="nucleotide sequence ID" value="NZ_AP019700.1"/>
</dbReference>
<feature type="transmembrane region" description="Helical" evidence="7">
    <location>
        <begin position="108"/>
        <end position="127"/>
    </location>
</feature>
<gene>
    <name evidence="8" type="ORF">EDC65_4221</name>
</gene>
<name>A0A3N1KPB7_9PROT</name>
<evidence type="ECO:0000313" key="9">
    <source>
        <dbReference type="Proteomes" id="UP000278222"/>
    </source>
</evidence>
<evidence type="ECO:0000256" key="2">
    <source>
        <dbReference type="ARBA" id="ARBA00022475"/>
    </source>
</evidence>
<feature type="region of interest" description="Disordered" evidence="6">
    <location>
        <begin position="312"/>
        <end position="335"/>
    </location>
</feature>
<dbReference type="PANTHER" id="PTHR30482">
    <property type="entry name" value="HIGH-AFFINITY BRANCHED-CHAIN AMINO ACID TRANSPORT SYSTEM PERMEASE"/>
    <property type="match status" value="1"/>
</dbReference>
<evidence type="ECO:0000256" key="6">
    <source>
        <dbReference type="SAM" id="MobiDB-lite"/>
    </source>
</evidence>
<feature type="transmembrane region" description="Helical" evidence="7">
    <location>
        <begin position="246"/>
        <end position="269"/>
    </location>
</feature>
<reference evidence="8 9" key="1">
    <citation type="submission" date="2018-11" db="EMBL/GenBank/DDBJ databases">
        <title>Genomic Encyclopedia of Type Strains, Phase IV (KMG-IV): sequencing the most valuable type-strain genomes for metagenomic binning, comparative biology and taxonomic classification.</title>
        <authorList>
            <person name="Goeker M."/>
        </authorList>
    </citation>
    <scope>NUCLEOTIDE SEQUENCE [LARGE SCALE GENOMIC DNA]</scope>
    <source>
        <strain evidence="8 9">DSM 5900</strain>
    </source>
</reference>